<dbReference type="PROSITE" id="PS51257">
    <property type="entry name" value="PROKAR_LIPOPROTEIN"/>
    <property type="match status" value="1"/>
</dbReference>
<feature type="chain" id="PRO_5011463357" evidence="1">
    <location>
        <begin position="22"/>
        <end position="368"/>
    </location>
</feature>
<reference evidence="4" key="1">
    <citation type="submission" date="2016-10" db="EMBL/GenBank/DDBJ databases">
        <authorList>
            <person name="Varghese N."/>
            <person name="Submissions S."/>
        </authorList>
    </citation>
    <scope>NUCLEOTIDE SEQUENCE [LARGE SCALE GENOMIC DNA]</scope>
    <source>
        <strain evidence="4">DSM 24740</strain>
    </source>
</reference>
<dbReference type="AlphaFoldDB" id="A0A1H9GU33"/>
<dbReference type="Proteomes" id="UP000199021">
    <property type="component" value="Unassembled WGS sequence"/>
</dbReference>
<keyword evidence="1" id="KW-0732">Signal</keyword>
<evidence type="ECO:0000259" key="2">
    <source>
        <dbReference type="Pfam" id="PF14240"/>
    </source>
</evidence>
<dbReference type="InParanoid" id="A0A1H9GU33"/>
<dbReference type="Pfam" id="PF14240">
    <property type="entry name" value="YHYH"/>
    <property type="match status" value="1"/>
</dbReference>
<evidence type="ECO:0000256" key="1">
    <source>
        <dbReference type="SAM" id="SignalP"/>
    </source>
</evidence>
<name>A0A1H9GU33_9BACT</name>
<dbReference type="InterPro" id="IPR025924">
    <property type="entry name" value="YHYH_dom"/>
</dbReference>
<feature type="signal peptide" evidence="1">
    <location>
        <begin position="1"/>
        <end position="21"/>
    </location>
</feature>
<keyword evidence="4" id="KW-1185">Reference proteome</keyword>
<dbReference type="RefSeq" id="WP_090168488.1">
    <property type="nucleotide sequence ID" value="NZ_FOFB01000011.1"/>
</dbReference>
<protein>
    <submittedName>
        <fullName evidence="3">YHYH protein</fullName>
    </submittedName>
</protein>
<feature type="domain" description="YHYH" evidence="2">
    <location>
        <begin position="269"/>
        <end position="323"/>
    </location>
</feature>
<sequence>MKTANHYTFLLLLIALSLSLATSCDDDDDSFCEEVTWYLDADGDGFGDPNTSQLACEQPDGYVADNTDDDDGTAYVVNEVDPALFLTGDGNVTITTVACTLSDGTETECYQITSTHTPTDHEMGPWCPETITDGPEAGGLWIDNGTVYDLDGPFIENLATFYNDDGWRMYDEDGNVRRFLTQEDCERGADPNIEDEFMNMCAQCLPGQVAVEQTYLIPIRPVRLSSSTQLGDGPTLDQPGVEYGPLVRGLAFNGVRFDHPADLNIILSGYQVAPVDDAGGHINNRLGYHYHGDMGASTRVEQADGHADLIGYAMDGHGLYAQLDANGNEPVGLDDCRGHYDEIRGYHYHVMPLANNELLDCYYGAWAE</sequence>
<evidence type="ECO:0000313" key="3">
    <source>
        <dbReference type="EMBL" id="SEQ53575.1"/>
    </source>
</evidence>
<organism evidence="3 4">
    <name type="scientific">Neolewinella agarilytica</name>
    <dbReference type="NCBI Taxonomy" id="478744"/>
    <lineage>
        <taxon>Bacteria</taxon>
        <taxon>Pseudomonadati</taxon>
        <taxon>Bacteroidota</taxon>
        <taxon>Saprospiria</taxon>
        <taxon>Saprospirales</taxon>
        <taxon>Lewinellaceae</taxon>
        <taxon>Neolewinella</taxon>
    </lineage>
</organism>
<dbReference type="EMBL" id="FOFB01000011">
    <property type="protein sequence ID" value="SEQ53575.1"/>
    <property type="molecule type" value="Genomic_DNA"/>
</dbReference>
<dbReference type="OrthoDB" id="2972467at2"/>
<dbReference type="STRING" id="478744.SAMN05444359_111107"/>
<proteinExistence type="predicted"/>
<evidence type="ECO:0000313" key="4">
    <source>
        <dbReference type="Proteomes" id="UP000199021"/>
    </source>
</evidence>
<accession>A0A1H9GU33</accession>
<gene>
    <name evidence="3" type="ORF">SAMN05444359_111107</name>
</gene>